<comment type="similarity">
    <text evidence="1">Belongs to the UPF0161 family.</text>
</comment>
<sequence length="107" mass="11989">MIATHERRRFSALRPVAQGDEQPHLPARGMGTFSNLIKPALMSLIRLYQLLLSPLLGRVCRFEPSCSRYAMACIETHGPLHGSLLSVRRLCKCHPFHPGGYDPPPSR</sequence>
<gene>
    <name evidence="2" type="ORF">AKJ09_05248</name>
</gene>
<name>A0A0K1PZK4_9BACT</name>
<dbReference type="Proteomes" id="UP000064967">
    <property type="component" value="Chromosome"/>
</dbReference>
<comment type="subcellular location">
    <subcellularLocation>
        <location evidence="1">Cell membrane</location>
        <topology evidence="1">Peripheral membrane protein</topology>
        <orientation evidence="1">Cytoplasmic side</orientation>
    </subcellularLocation>
</comment>
<dbReference type="Pfam" id="PF01809">
    <property type="entry name" value="YidD"/>
    <property type="match status" value="1"/>
</dbReference>
<dbReference type="InterPro" id="IPR002696">
    <property type="entry name" value="Membr_insert_effic_factor_YidD"/>
</dbReference>
<keyword evidence="1" id="KW-0472">Membrane</keyword>
<dbReference type="NCBIfam" id="TIGR00278">
    <property type="entry name" value="membrane protein insertion efficiency factor YidD"/>
    <property type="match status" value="1"/>
</dbReference>
<evidence type="ECO:0000313" key="3">
    <source>
        <dbReference type="Proteomes" id="UP000064967"/>
    </source>
</evidence>
<proteinExistence type="inferred from homology"/>
<keyword evidence="3" id="KW-1185">Reference proteome</keyword>
<dbReference type="STRING" id="1391654.AKJ09_05248"/>
<dbReference type="HAMAP" id="MF_00386">
    <property type="entry name" value="UPF0161_YidD"/>
    <property type="match status" value="1"/>
</dbReference>
<dbReference type="PANTHER" id="PTHR33383">
    <property type="entry name" value="MEMBRANE PROTEIN INSERTION EFFICIENCY FACTOR-RELATED"/>
    <property type="match status" value="1"/>
</dbReference>
<evidence type="ECO:0000256" key="1">
    <source>
        <dbReference type="HAMAP-Rule" id="MF_00386"/>
    </source>
</evidence>
<dbReference type="PANTHER" id="PTHR33383:SF1">
    <property type="entry name" value="MEMBRANE PROTEIN INSERTION EFFICIENCY FACTOR-RELATED"/>
    <property type="match status" value="1"/>
</dbReference>
<dbReference type="SMART" id="SM01234">
    <property type="entry name" value="Haemolytic"/>
    <property type="match status" value="1"/>
</dbReference>
<dbReference type="KEGG" id="llu:AKJ09_05248"/>
<comment type="function">
    <text evidence="1">Could be involved in insertion of integral membrane proteins into the membrane.</text>
</comment>
<reference evidence="2 3" key="1">
    <citation type="submission" date="2015-08" db="EMBL/GenBank/DDBJ databases">
        <authorList>
            <person name="Babu N.S."/>
            <person name="Beckwith C.J."/>
            <person name="Beseler K.G."/>
            <person name="Brison A."/>
            <person name="Carone J.V."/>
            <person name="Caskin T.P."/>
            <person name="Diamond M."/>
            <person name="Durham M.E."/>
            <person name="Foxe J.M."/>
            <person name="Go M."/>
            <person name="Henderson B.A."/>
            <person name="Jones I.B."/>
            <person name="McGettigan J.A."/>
            <person name="Micheletti S.J."/>
            <person name="Nasrallah M.E."/>
            <person name="Ortiz D."/>
            <person name="Piller C.R."/>
            <person name="Privatt S.R."/>
            <person name="Schneider S.L."/>
            <person name="Sharp S."/>
            <person name="Smith T.C."/>
            <person name="Stanton J.D."/>
            <person name="Ullery H.E."/>
            <person name="Wilson R.J."/>
            <person name="Serrano M.G."/>
            <person name="Buck G."/>
            <person name="Lee V."/>
            <person name="Wang Y."/>
            <person name="Carvalho R."/>
            <person name="Voegtly L."/>
            <person name="Shi R."/>
            <person name="Duckworth R."/>
            <person name="Johnson A."/>
            <person name="Loviza R."/>
            <person name="Walstead R."/>
            <person name="Shah Z."/>
            <person name="Kiflezghi M."/>
            <person name="Wade K."/>
            <person name="Ball S.L."/>
            <person name="Bradley K.W."/>
            <person name="Asai D.J."/>
            <person name="Bowman C.A."/>
            <person name="Russell D.A."/>
            <person name="Pope W.H."/>
            <person name="Jacobs-Sera D."/>
            <person name="Hendrix R.W."/>
            <person name="Hatfull G.F."/>
        </authorList>
    </citation>
    <scope>NUCLEOTIDE SEQUENCE [LARGE SCALE GENOMIC DNA]</scope>
    <source>
        <strain evidence="2 3">DSM 27648</strain>
    </source>
</reference>
<dbReference type="GO" id="GO:0005886">
    <property type="term" value="C:plasma membrane"/>
    <property type="evidence" value="ECO:0007669"/>
    <property type="project" value="UniProtKB-SubCell"/>
</dbReference>
<accession>A0A0K1PZK4</accession>
<organism evidence="2 3">
    <name type="scientific">Labilithrix luteola</name>
    <dbReference type="NCBI Taxonomy" id="1391654"/>
    <lineage>
        <taxon>Bacteria</taxon>
        <taxon>Pseudomonadati</taxon>
        <taxon>Myxococcota</taxon>
        <taxon>Polyangia</taxon>
        <taxon>Polyangiales</taxon>
        <taxon>Labilitrichaceae</taxon>
        <taxon>Labilithrix</taxon>
    </lineage>
</organism>
<keyword evidence="1" id="KW-1003">Cell membrane</keyword>
<evidence type="ECO:0000313" key="2">
    <source>
        <dbReference type="EMBL" id="AKU98584.1"/>
    </source>
</evidence>
<dbReference type="PATRIC" id="fig|1391654.3.peg.5321"/>
<dbReference type="EMBL" id="CP012333">
    <property type="protein sequence ID" value="AKU98584.1"/>
    <property type="molecule type" value="Genomic_DNA"/>
</dbReference>
<protein>
    <recommendedName>
        <fullName evidence="1">Putative membrane protein insertion efficiency factor</fullName>
    </recommendedName>
</protein>
<dbReference type="AlphaFoldDB" id="A0A0K1PZK4"/>